<dbReference type="EMBL" id="CABVLU010000002">
    <property type="protein sequence ID" value="VVT49051.1"/>
    <property type="molecule type" value="Genomic_DNA"/>
</dbReference>
<accession>A0A5E8BK26</accession>
<dbReference type="Gene3D" id="3.90.550.50">
    <property type="match status" value="1"/>
</dbReference>
<name>A0A5E8BK26_9ASCO</name>
<dbReference type="AlphaFoldDB" id="A0A5E8BK26"/>
<evidence type="ECO:0000313" key="2">
    <source>
        <dbReference type="Proteomes" id="UP000398389"/>
    </source>
</evidence>
<dbReference type="RefSeq" id="XP_031852691.1">
    <property type="nucleotide sequence ID" value="XM_031996800.1"/>
</dbReference>
<sequence>MDSTSLLTILLAIILFSILLSGFFDQLTIYTQYSFKNDEASYPASIETVKSAFAQGYAQNTENIFFMVKETADFAPNTSAHLKTTLTRVPNFSVYTEGFVSVHNLNYQSIDLLVNQSEVLKCSKISPEEIYIPTMLEHAFGTAPSSVDWFILMDSSHKYIFVESLAKYLTTLDPSQPLFLGTLTGGVLSRAAIKQSLGKSSNQYNNYDDNLEVEPRGTCRGNLAVLEKLQEIKNTQKIGLESGFQEMTMNKDVGSGPKTWCTPVYIVGHQTSTEIKALWALENSVKENFVCGSHIYNAFVANHIATRISAWDNFAGDIVLSQKNYYRALVDPQFSKYFRARLKRNAFPMDDAQSPTGFVELVEEQSLESMSVGLARPWSNEIQCKNACDRWARCYSWRYLPQSQTYGLGTSVRLGEAVSELSDASTKLQTIEGGLFKLNDVIVSGYQMERIEASLKNLKCDSTI</sequence>
<gene>
    <name evidence="1" type="ORF">SAPINGB_P002080</name>
</gene>
<proteinExistence type="predicted"/>
<dbReference type="GeneID" id="43580900"/>
<dbReference type="OrthoDB" id="414175at2759"/>
<evidence type="ECO:0000313" key="1">
    <source>
        <dbReference type="EMBL" id="VVT49051.1"/>
    </source>
</evidence>
<dbReference type="Proteomes" id="UP000398389">
    <property type="component" value="Unassembled WGS sequence"/>
</dbReference>
<organism evidence="1 2">
    <name type="scientific">Magnusiomyces paraingens</name>
    <dbReference type="NCBI Taxonomy" id="2606893"/>
    <lineage>
        <taxon>Eukaryota</taxon>
        <taxon>Fungi</taxon>
        <taxon>Dikarya</taxon>
        <taxon>Ascomycota</taxon>
        <taxon>Saccharomycotina</taxon>
        <taxon>Dipodascomycetes</taxon>
        <taxon>Dipodascales</taxon>
        <taxon>Dipodascaceae</taxon>
        <taxon>Magnusiomyces</taxon>
    </lineage>
</organism>
<reference evidence="1 2" key="1">
    <citation type="submission" date="2019-09" db="EMBL/GenBank/DDBJ databases">
        <authorList>
            <person name="Brejova B."/>
        </authorList>
    </citation>
    <scope>NUCLEOTIDE SEQUENCE [LARGE SCALE GENOMIC DNA]</scope>
</reference>
<keyword evidence="2" id="KW-1185">Reference proteome</keyword>
<protein>
    <submittedName>
        <fullName evidence="1">Uncharacterized protein</fullName>
    </submittedName>
</protein>